<comment type="cofactor">
    <cofactor evidence="1">
        <name>Mg(2+)</name>
        <dbReference type="ChEBI" id="CHEBI:18420"/>
    </cofactor>
</comment>
<dbReference type="InterPro" id="IPR002192">
    <property type="entry name" value="PPDK_AMP/ATP-bd"/>
</dbReference>
<gene>
    <name evidence="16" type="ORF">QTG54_006730</name>
</gene>
<keyword evidence="14" id="KW-0732">Signal</keyword>
<comment type="caution">
    <text evidence="16">The sequence shown here is derived from an EMBL/GenBank/DDBJ whole genome shotgun (WGS) entry which is preliminary data.</text>
</comment>
<accession>A0AAD8YAT9</accession>
<evidence type="ECO:0000313" key="17">
    <source>
        <dbReference type="Proteomes" id="UP001224775"/>
    </source>
</evidence>
<evidence type="ECO:0000256" key="11">
    <source>
        <dbReference type="ARBA" id="ARBA00022842"/>
    </source>
</evidence>
<feature type="chain" id="PRO_5042146067" description="pyruvate, water dikinase" evidence="14">
    <location>
        <begin position="20"/>
        <end position="129"/>
    </location>
</feature>
<evidence type="ECO:0000256" key="10">
    <source>
        <dbReference type="ARBA" id="ARBA00022840"/>
    </source>
</evidence>
<dbReference type="PANTHER" id="PTHR43030:SF1">
    <property type="entry name" value="PHOSPHOENOLPYRUVATE SYNTHASE"/>
    <property type="match status" value="1"/>
</dbReference>
<evidence type="ECO:0000256" key="3">
    <source>
        <dbReference type="ARBA" id="ARBA00004742"/>
    </source>
</evidence>
<keyword evidence="8" id="KW-0547">Nucleotide-binding</keyword>
<evidence type="ECO:0000256" key="8">
    <source>
        <dbReference type="ARBA" id="ARBA00022741"/>
    </source>
</evidence>
<dbReference type="Pfam" id="PF01326">
    <property type="entry name" value="PPDK_N"/>
    <property type="match status" value="1"/>
</dbReference>
<evidence type="ECO:0000259" key="15">
    <source>
        <dbReference type="Pfam" id="PF01326"/>
    </source>
</evidence>
<dbReference type="InterPro" id="IPR006319">
    <property type="entry name" value="PEP_synth"/>
</dbReference>
<dbReference type="AlphaFoldDB" id="A0AAD8YAT9"/>
<evidence type="ECO:0000313" key="16">
    <source>
        <dbReference type="EMBL" id="KAK1742165.1"/>
    </source>
</evidence>
<keyword evidence="11" id="KW-0460">Magnesium</keyword>
<evidence type="ECO:0000256" key="5">
    <source>
        <dbReference type="ARBA" id="ARBA00011996"/>
    </source>
</evidence>
<comment type="similarity">
    <text evidence="4">Belongs to the PEP-utilizing enzyme family.</text>
</comment>
<dbReference type="Gene3D" id="3.30.1490.20">
    <property type="entry name" value="ATP-grasp fold, A domain"/>
    <property type="match status" value="1"/>
</dbReference>
<keyword evidence="9" id="KW-0418">Kinase</keyword>
<feature type="domain" description="Pyruvate phosphate dikinase AMP/ATP-binding" evidence="15">
    <location>
        <begin position="67"/>
        <end position="118"/>
    </location>
</feature>
<feature type="signal peptide" evidence="14">
    <location>
        <begin position="1"/>
        <end position="19"/>
    </location>
</feature>
<dbReference type="SUPFAM" id="SSF56059">
    <property type="entry name" value="Glutathione synthetase ATP-binding domain-like"/>
    <property type="match status" value="1"/>
</dbReference>
<evidence type="ECO:0000256" key="13">
    <source>
        <dbReference type="ARBA" id="ARBA00047700"/>
    </source>
</evidence>
<dbReference type="EC" id="2.7.9.2" evidence="5"/>
<evidence type="ECO:0000256" key="1">
    <source>
        <dbReference type="ARBA" id="ARBA00001946"/>
    </source>
</evidence>
<keyword evidence="6" id="KW-0808">Transferase</keyword>
<dbReference type="GO" id="GO:0005524">
    <property type="term" value="F:ATP binding"/>
    <property type="evidence" value="ECO:0007669"/>
    <property type="project" value="UniProtKB-KW"/>
</dbReference>
<evidence type="ECO:0000256" key="2">
    <source>
        <dbReference type="ARBA" id="ARBA00002988"/>
    </source>
</evidence>
<evidence type="ECO:0000256" key="12">
    <source>
        <dbReference type="ARBA" id="ARBA00033470"/>
    </source>
</evidence>
<evidence type="ECO:0000256" key="9">
    <source>
        <dbReference type="ARBA" id="ARBA00022777"/>
    </source>
</evidence>
<dbReference type="GO" id="GO:0008986">
    <property type="term" value="F:pyruvate, water dikinase activity"/>
    <property type="evidence" value="ECO:0007669"/>
    <property type="project" value="UniProtKB-EC"/>
</dbReference>
<evidence type="ECO:0000256" key="14">
    <source>
        <dbReference type="SAM" id="SignalP"/>
    </source>
</evidence>
<name>A0AAD8YAT9_9STRA</name>
<organism evidence="16 17">
    <name type="scientific">Skeletonema marinoi</name>
    <dbReference type="NCBI Taxonomy" id="267567"/>
    <lineage>
        <taxon>Eukaryota</taxon>
        <taxon>Sar</taxon>
        <taxon>Stramenopiles</taxon>
        <taxon>Ochrophyta</taxon>
        <taxon>Bacillariophyta</taxon>
        <taxon>Coscinodiscophyceae</taxon>
        <taxon>Thalassiosirophycidae</taxon>
        <taxon>Thalassiosirales</taxon>
        <taxon>Skeletonemataceae</taxon>
        <taxon>Skeletonema</taxon>
        <taxon>Skeletonema marinoi-dohrnii complex</taxon>
    </lineage>
</organism>
<dbReference type="EMBL" id="JATAAI010000011">
    <property type="protein sequence ID" value="KAK1742165.1"/>
    <property type="molecule type" value="Genomic_DNA"/>
</dbReference>
<comment type="catalytic activity">
    <reaction evidence="13">
        <text>pyruvate + ATP + H2O = phosphoenolpyruvate + AMP + phosphate + 2 H(+)</text>
        <dbReference type="Rhea" id="RHEA:11364"/>
        <dbReference type="ChEBI" id="CHEBI:15361"/>
        <dbReference type="ChEBI" id="CHEBI:15377"/>
        <dbReference type="ChEBI" id="CHEBI:15378"/>
        <dbReference type="ChEBI" id="CHEBI:30616"/>
        <dbReference type="ChEBI" id="CHEBI:43474"/>
        <dbReference type="ChEBI" id="CHEBI:58702"/>
        <dbReference type="ChEBI" id="CHEBI:456215"/>
        <dbReference type="EC" id="2.7.9.2"/>
    </reaction>
</comment>
<proteinExistence type="inferred from homology"/>
<keyword evidence="17" id="KW-1185">Reference proteome</keyword>
<dbReference type="Proteomes" id="UP001224775">
    <property type="component" value="Unassembled WGS sequence"/>
</dbReference>
<comment type="pathway">
    <text evidence="3">Carbohydrate biosynthesis; gluconeogenesis.</text>
</comment>
<evidence type="ECO:0000256" key="6">
    <source>
        <dbReference type="ARBA" id="ARBA00022679"/>
    </source>
</evidence>
<dbReference type="PANTHER" id="PTHR43030">
    <property type="entry name" value="PHOSPHOENOLPYRUVATE SYNTHASE"/>
    <property type="match status" value="1"/>
</dbReference>
<keyword evidence="7" id="KW-0479">Metal-binding</keyword>
<comment type="function">
    <text evidence="2">Catalyzes the phosphorylation of pyruvate to phosphoenolpyruvate.</text>
</comment>
<reference evidence="16" key="1">
    <citation type="submission" date="2023-06" db="EMBL/GenBank/DDBJ databases">
        <title>Survivors Of The Sea: Transcriptome response of Skeletonema marinoi to long-term dormancy.</title>
        <authorList>
            <person name="Pinder M.I.M."/>
            <person name="Kourtchenko O."/>
            <person name="Robertson E.K."/>
            <person name="Larsson T."/>
            <person name="Maumus F."/>
            <person name="Osuna-Cruz C.M."/>
            <person name="Vancaester E."/>
            <person name="Stenow R."/>
            <person name="Vandepoele K."/>
            <person name="Ploug H."/>
            <person name="Bruchert V."/>
            <person name="Godhe A."/>
            <person name="Topel M."/>
        </authorList>
    </citation>
    <scope>NUCLEOTIDE SEQUENCE</scope>
    <source>
        <strain evidence="16">R05AC</strain>
    </source>
</reference>
<evidence type="ECO:0000256" key="7">
    <source>
        <dbReference type="ARBA" id="ARBA00022723"/>
    </source>
</evidence>
<evidence type="ECO:0000256" key="4">
    <source>
        <dbReference type="ARBA" id="ARBA00007837"/>
    </source>
</evidence>
<dbReference type="GO" id="GO:0046872">
    <property type="term" value="F:metal ion binding"/>
    <property type="evidence" value="ECO:0007669"/>
    <property type="project" value="UniProtKB-KW"/>
</dbReference>
<sequence length="129" mass="14273">MMLLKTAILLSWAANECTAFVPSTSILVPRRDLFQPHLSNHSEVSTKNEVKVKHCIPLQEIGLDDLPRVGGKTASLGEMIQNLAPLDVSVPGGFGVSSSAYDAVLDRFKLRERLDLLLLLKDVDVKMWM</sequence>
<keyword evidence="10" id="KW-0067">ATP-binding</keyword>
<dbReference type="InterPro" id="IPR013815">
    <property type="entry name" value="ATP_grasp_subdomain_1"/>
</dbReference>
<protein>
    <recommendedName>
        <fullName evidence="5">pyruvate, water dikinase</fullName>
        <ecNumber evidence="5">2.7.9.2</ecNumber>
    </recommendedName>
    <alternativeName>
        <fullName evidence="12">Pyruvate, water dikinase</fullName>
    </alternativeName>
</protein>